<feature type="compositionally biased region" description="Low complexity" evidence="1">
    <location>
        <begin position="499"/>
        <end position="532"/>
    </location>
</feature>
<feature type="compositionally biased region" description="Low complexity" evidence="1">
    <location>
        <begin position="2495"/>
        <end position="2504"/>
    </location>
</feature>
<dbReference type="EMBL" id="KI913954">
    <property type="protein sequence ID" value="ETW07689.1"/>
    <property type="molecule type" value="Genomic_DNA"/>
</dbReference>
<feature type="compositionally biased region" description="Polar residues" evidence="1">
    <location>
        <begin position="2479"/>
        <end position="2494"/>
    </location>
</feature>
<feature type="region of interest" description="Disordered" evidence="1">
    <location>
        <begin position="2478"/>
        <end position="2525"/>
    </location>
</feature>
<dbReference type="STRING" id="157072.A0A024UN05"/>
<dbReference type="SUPFAM" id="SSF53300">
    <property type="entry name" value="vWA-like"/>
    <property type="match status" value="1"/>
</dbReference>
<feature type="region of interest" description="Disordered" evidence="1">
    <location>
        <begin position="498"/>
        <end position="533"/>
    </location>
</feature>
<dbReference type="eggNOG" id="ENOG502QPW4">
    <property type="taxonomic scope" value="Eukaryota"/>
</dbReference>
<organism evidence="2">
    <name type="scientific">Aphanomyces invadans</name>
    <dbReference type="NCBI Taxonomy" id="157072"/>
    <lineage>
        <taxon>Eukaryota</taxon>
        <taxon>Sar</taxon>
        <taxon>Stramenopiles</taxon>
        <taxon>Oomycota</taxon>
        <taxon>Saprolegniomycetes</taxon>
        <taxon>Saprolegniales</taxon>
        <taxon>Verrucalvaceae</taxon>
        <taxon>Aphanomyces</taxon>
    </lineage>
</organism>
<accession>A0A024UN05</accession>
<feature type="region of interest" description="Disordered" evidence="1">
    <location>
        <begin position="1665"/>
        <end position="1689"/>
    </location>
</feature>
<dbReference type="Gene3D" id="3.40.50.410">
    <property type="entry name" value="von Willebrand factor, type A domain"/>
    <property type="match status" value="1"/>
</dbReference>
<name>A0A024UN05_9STRA</name>
<feature type="region of interest" description="Disordered" evidence="1">
    <location>
        <begin position="2369"/>
        <end position="2398"/>
    </location>
</feature>
<sequence>MIDDGDDDSLEKELKESAMYSPQVSELHLQAEDFSHFDGPALSLWHLRQLLLAPRRTSPDASTSTMPLSTLHTLTKQFMHAMSVEEEVHMVDVSFVPETQALPKGMATIVQASPASDAADFRLHVAPQTNLYLSYQKYRVVVCLDASPSTLSIDPISGTLILDMAFQAIDLLLHGLVQQLSSPPPTAGSFVFPDIYLSVIVQGAMVDSLCVLVQNVTLNAANVRDVLGLIKYRLQLLEDDWAKQPPALSSVFSDPTSLATSLQNAIFALNSLPHDASPMLFLVTDGVVDLPNMYAYDDLMMQLARHNIQCHAIQISGGYQPQCAFGYVPDTDLLRFLADATGGSLFDVPTLRLLSKTTPHPLCANGLQPVLFFKPSLVLPRALRWDMPRVVDAEPLAALNAFRPLRLFREKIHEYKMRGSVLKIVQARLQEGFYISKVQVDPMLVVSCLLQWKSDIWLEYTVAANFTSTDMTLRVDVMAPAKFLDEFATKQRGNAHYDGNSNAANGGNSSGGNAAVSGGASSSGGVSSGTSSMDRSAAATNMLMPYSSPTTKALHTFLKDLHERDRILLHLMSAIQMQATLDTETKPILHLFSRTATAVTSAHPVFTLLGDLSPLLWHRWFHVERFELIDVDWAAENDTSFVAADALHKWATMQLSPNNYLKFLANDTASGTSGSPLKSSFSQQMQSSMATKTAASASTKSTVNRKQRGSLISLAAAAATTAPAQKKAVCFVRLERSTTSAMVVVHVAFYAAKTAIRKAVLAELKRLLHSTTSSSTGTGLVVCHRLIQRLLLEPQALTWLIAPEQPVAALTHPPSCCGGSGVSTPVFAASMWHVVWLWHIPSQHQEEAIQRLQLNRQNEGGLVMLQATPTFVLLVQEVVVWNSGRPTTALYQCAIAAVSESTVMTSFWMEPVTGMIDPLSEPPIAPTTNCPPQIFGTPPPALTTPQTTHQDVSTMLTDTQWFEQMQHQLYQADLHVLSCLLTFHSIVQATKDGMRIVEPPAEVVLSEPLNGFPVHNSPFSAARLMTTTSPSTERFLLYMADDYKANEHLHSMVLDSFVRLADCEVAWTEFNPPPHVPSGPLWISPSTASSFSANSTMMPPPPGRCFAKVVGESTLLLAFIPMLETNRTQTTHQVESAPPHDSHVSLGSEDENERLKWLAGLSSSTALSPHAGHMKMHDLLWFEQRRQWMSNDTTIHHVDDTSRSVPFDVLPIQLYECSLPLKPQHLPVAPAKRTPDLDAFVGQIRAAHKLNFSHGVYHALRSGAHIQPCDLLQALWSCVHVPLDVDVTRLHAMLPLEADRAGGGNGAHLLPSVSLNMALSELISVSLTSIPQTQWYYFTGAVADYEDETTESHLHNDDDGASPINDSVEAEQTSTFFVRFECWQDDASSWIPTPTESSSSSTGPPRSKGVGVLSESNHLTDVLRNMAQHNLAAADDLSMSLIDRVLWLSNKLKDSHHPRLYLRLVVMTLAPETQDPHQPTKLPPVLHRLRNSIQELCAQHVLAILQCLPPRSLESPPLGAFIRLLFDELPPAYVRQVHYPLAFLPLELPDWPTLHLFHDHLLSDNPWLQLVRCDQVYFIIEGDGEPIRYWAYFTVAVDSVCLHLHIPPTSTLGGSTSGLDELSLLTRLHLGIAATVTQVNQFLLLQQMHETRSCSPLLLPPPHNSSTTLVSATSSTKGTPLTSRSSSNNLFDPASPGSAVSTLSPAIFFWPGQFECPLKFQTQFVLKSRLVPHLALNMLCSSALEQFQVHNRHHLFVYRDKRGHVFYMTLVDKSVVPADKQQMHPHSQGSSSSLSAIELQVFGIREPSEEITVELCRVLEQKLDDTLLRILMKAMPTMKAAPRTLHSSGASSTSSSSRQNKLTTSDFEFLVPDVATPTFSGSQAVPAVDSVLFLHFVKEKLVETPYIRLAPLVDSIDDPKIALSSHPSVATDLFNSTTSLGHLEDVTLLSFVFNVNPELSGRSGFVASLGKGLAWVMLDVMDSVPTEGGRGTSTLWSKVLTSWPQFPQSTQYVRWRAYVRGQLSADLMQEVLTTAVHQALYEYAMEAILSRTTTPQTSYHYSVETVRELRKLMDKAGHLSATTIAMMQQRDIVPSYDMEHVVKQLAVPFERLPSNVQPHVFFRPDTDVPYEPYDLVDKNAHSMLHATTYSFTTAYTFVCPMGEGSAFTFDESDSMRLSKSFSASSLQSVDTSSTSLNSPMVSPRQHNAKDVHDHDTMLHSTVLSHPRHVFYQVELTHKGLVFASYNCHPHVLDILSTGFAKALGWCTLRQTLLRSILFQKRGYTLAAPTACTMLQPSAMVVRPPSILGKAPAWTGRDFTSTVIAFTPQVFHVLLDYNTPPALVTSTLNRAIEGMGLVEYLRETGTPIEDIHARPRGTSSSTSEKTEANALPVPSMNTPVGPPLPRTGVANPPPTTAAAVRKANVPPNATNALMAARARARGVVKPVPVAATAAPDDSESKLPPAWTLTLNMDMMAPRSSKATNNTGTPAKHSTTASAPVAAVPSAKPPSVLPPIRRLSNSEKTPSTCNEHLWRHTLRTLLPSSFSHYNRNERNELLKASDPLSYHGAKLRWALDFHDQHRMRYNQVYDLFKSLMSQESMTEHSIPSYAVDQLMGCGRVMLHRHFVVSYSGVWPSTPSDVALGHISDMLTLLSYEIQFIFNSVYAAVGRLHVDFLCHGVQGATKATTAPSTDSPLRAVITQVATRRATLYMDHARAFRSVLARHLERAGFAELHKPSSGVVFVKKETEGLVLVGIADGSSNGMSVRAYFVSERDVVSLDAGRHLPQSSYVQLTGDQVVHTMHFVHTLLHLQPMVYDFAVADFHTYLLKTLSTTKDQLKTHLQTATDLRHVTHGMDALVAKHPSPPTGANHCITAFELDVHVGMDVSVLIRYIACHAKRYYVSDLLVFGTPNAIAARSVTGQFLRNVNANVECPHSLLLTSIGPDTVKAFALHMHHNPFLTTELVAEVEKFIVELVKTAQVDYRRDVLWSQLLCSGKSLAVQTQMHLPANWVVEVGPEQLEECLALSVRTPFVSIDPILGDLLKIPVPWHQFASLLEAVHKETMREYHFQATRHVLLMCVGARDIMIHIQHDATSHVEMEICRRDAPPNGMLSPEQRKTLRDFINHVVFWLWTQLY</sequence>
<evidence type="ECO:0000313" key="2">
    <source>
        <dbReference type="EMBL" id="ETW07689.1"/>
    </source>
</evidence>
<gene>
    <name evidence="2" type="ORF">H310_02146</name>
</gene>
<feature type="compositionally biased region" description="Polar residues" evidence="1">
    <location>
        <begin position="1677"/>
        <end position="1689"/>
    </location>
</feature>
<dbReference type="PANTHER" id="PTHR14918:SF3">
    <property type="entry name" value="KICSTOR COMPLEX PROTEIN SZT2"/>
    <property type="match status" value="1"/>
</dbReference>
<evidence type="ECO:0000256" key="1">
    <source>
        <dbReference type="SAM" id="MobiDB-lite"/>
    </source>
</evidence>
<dbReference type="RefSeq" id="XP_008863782.1">
    <property type="nucleotide sequence ID" value="XM_008865560.1"/>
</dbReference>
<feature type="compositionally biased region" description="Low complexity" evidence="1">
    <location>
        <begin position="1391"/>
        <end position="1407"/>
    </location>
</feature>
<dbReference type="OrthoDB" id="43547at2759"/>
<feature type="compositionally biased region" description="Low complexity" evidence="1">
    <location>
        <begin position="1665"/>
        <end position="1676"/>
    </location>
</feature>
<dbReference type="GO" id="GO:0005777">
    <property type="term" value="C:peroxisome"/>
    <property type="evidence" value="ECO:0007669"/>
    <property type="project" value="InterPro"/>
</dbReference>
<dbReference type="PANTHER" id="PTHR14918">
    <property type="entry name" value="KICSTOR COMPLEX PROTEIN SZT2"/>
    <property type="match status" value="1"/>
</dbReference>
<evidence type="ECO:0008006" key="3">
    <source>
        <dbReference type="Google" id="ProtNLM"/>
    </source>
</evidence>
<feature type="region of interest" description="Disordered" evidence="1">
    <location>
        <begin position="1391"/>
        <end position="1413"/>
    </location>
</feature>
<protein>
    <recommendedName>
        <fullName evidence="3">VWFA domain-containing protein</fullName>
    </recommendedName>
</protein>
<reference evidence="2" key="1">
    <citation type="submission" date="2013-12" db="EMBL/GenBank/DDBJ databases">
        <title>The Genome Sequence of Aphanomyces invadans NJM9701.</title>
        <authorList>
            <consortium name="The Broad Institute Genomics Platform"/>
            <person name="Russ C."/>
            <person name="Tyler B."/>
            <person name="van West P."/>
            <person name="Dieguez-Uribeondo J."/>
            <person name="Young S.K."/>
            <person name="Zeng Q."/>
            <person name="Gargeya S."/>
            <person name="Fitzgerald M."/>
            <person name="Abouelleil A."/>
            <person name="Alvarado L."/>
            <person name="Chapman S.B."/>
            <person name="Gainer-Dewar J."/>
            <person name="Goldberg J."/>
            <person name="Griggs A."/>
            <person name="Gujja S."/>
            <person name="Hansen M."/>
            <person name="Howarth C."/>
            <person name="Imamovic A."/>
            <person name="Ireland A."/>
            <person name="Larimer J."/>
            <person name="McCowan C."/>
            <person name="Murphy C."/>
            <person name="Pearson M."/>
            <person name="Poon T.W."/>
            <person name="Priest M."/>
            <person name="Roberts A."/>
            <person name="Saif S."/>
            <person name="Shea T."/>
            <person name="Sykes S."/>
            <person name="Wortman J."/>
            <person name="Nusbaum C."/>
            <person name="Birren B."/>
        </authorList>
    </citation>
    <scope>NUCLEOTIDE SEQUENCE [LARGE SCALE GENOMIC DNA]</scope>
    <source>
        <strain evidence="2">NJM9701</strain>
    </source>
</reference>
<dbReference type="InterPro" id="IPR036465">
    <property type="entry name" value="vWFA_dom_sf"/>
</dbReference>
<dbReference type="GeneID" id="20079196"/>
<dbReference type="InterPro" id="IPR033228">
    <property type="entry name" value="SZT2"/>
</dbReference>
<proteinExistence type="predicted"/>
<dbReference type="VEuPathDB" id="FungiDB:H310_02146"/>